<dbReference type="OrthoDB" id="5244042at2"/>
<evidence type="ECO:0000256" key="1">
    <source>
        <dbReference type="SAM" id="Coils"/>
    </source>
</evidence>
<keyword evidence="1" id="KW-0175">Coiled coil</keyword>
<name>A0A3S1DAX3_9BACL</name>
<dbReference type="AlphaFoldDB" id="A0A3S1DAX3"/>
<dbReference type="RefSeq" id="WP_127198860.1">
    <property type="nucleotide sequence ID" value="NZ_RZNX01000002.1"/>
</dbReference>
<evidence type="ECO:0000313" key="3">
    <source>
        <dbReference type="EMBL" id="RUT33747.1"/>
    </source>
</evidence>
<evidence type="ECO:0000256" key="2">
    <source>
        <dbReference type="SAM" id="Phobius"/>
    </source>
</evidence>
<feature type="coiled-coil region" evidence="1">
    <location>
        <begin position="53"/>
        <end position="87"/>
    </location>
</feature>
<keyword evidence="2" id="KW-0812">Transmembrane</keyword>
<keyword evidence="2" id="KW-0472">Membrane</keyword>
<keyword evidence="4" id="KW-1185">Reference proteome</keyword>
<accession>A0A3S1DAX3</accession>
<evidence type="ECO:0000313" key="4">
    <source>
        <dbReference type="Proteomes" id="UP000272464"/>
    </source>
</evidence>
<dbReference type="EMBL" id="RZNX01000002">
    <property type="protein sequence ID" value="RUT33747.1"/>
    <property type="molecule type" value="Genomic_DNA"/>
</dbReference>
<keyword evidence="2" id="KW-1133">Transmembrane helix</keyword>
<sequence length="166" mass="18770">MGEWNKLFSEQLGLIIVGTALLFILFLIWNIVQGSKLKKMRRKYEIMMAGAGVENLETLLIDLKVQLDSIEDEQGDQQRQLQSIQKLLPKQKAKIGIKRYNAFNERGNELSFSVAFIDSQQDGIVLTGIYNRDGSYVYAKPVVKGESPYSLSPEEKDAILLAEQEA</sequence>
<proteinExistence type="predicted"/>
<dbReference type="Proteomes" id="UP000272464">
    <property type="component" value="Unassembled WGS sequence"/>
</dbReference>
<organism evidence="3 4">
    <name type="scientific">Paenibacillus zeisoli</name>
    <dbReference type="NCBI Taxonomy" id="2496267"/>
    <lineage>
        <taxon>Bacteria</taxon>
        <taxon>Bacillati</taxon>
        <taxon>Bacillota</taxon>
        <taxon>Bacilli</taxon>
        <taxon>Bacillales</taxon>
        <taxon>Paenibacillaceae</taxon>
        <taxon>Paenibacillus</taxon>
    </lineage>
</organism>
<gene>
    <name evidence="3" type="ORF">EJP77_08940</name>
</gene>
<comment type="caution">
    <text evidence="3">The sequence shown here is derived from an EMBL/GenBank/DDBJ whole genome shotgun (WGS) entry which is preliminary data.</text>
</comment>
<protein>
    <submittedName>
        <fullName evidence="3">DUF4446 family protein</fullName>
    </submittedName>
</protein>
<dbReference type="Pfam" id="PF14584">
    <property type="entry name" value="DUF4446"/>
    <property type="match status" value="1"/>
</dbReference>
<feature type="transmembrane region" description="Helical" evidence="2">
    <location>
        <begin position="12"/>
        <end position="32"/>
    </location>
</feature>
<dbReference type="InterPro" id="IPR027981">
    <property type="entry name" value="DUF4446"/>
</dbReference>
<reference evidence="3 4" key="1">
    <citation type="submission" date="2018-12" db="EMBL/GenBank/DDBJ databases">
        <authorList>
            <person name="Sun L."/>
            <person name="Chen Z."/>
        </authorList>
    </citation>
    <scope>NUCLEOTIDE SEQUENCE [LARGE SCALE GENOMIC DNA]</scope>
    <source>
        <strain evidence="3 4">3-5-3</strain>
    </source>
</reference>